<reference evidence="3" key="1">
    <citation type="submission" date="2013-08" db="EMBL/GenBank/DDBJ databases">
        <authorList>
            <person name="Mendez C."/>
            <person name="Richter M."/>
            <person name="Ferrer M."/>
            <person name="Sanchez J."/>
        </authorList>
    </citation>
    <scope>NUCLEOTIDE SEQUENCE</scope>
</reference>
<dbReference type="AlphaFoldDB" id="T1C8M1"/>
<keyword evidence="1" id="KW-0175">Coiled coil</keyword>
<feature type="non-terminal residue" evidence="3">
    <location>
        <position position="208"/>
    </location>
</feature>
<protein>
    <submittedName>
        <fullName evidence="3">Transposase IS66</fullName>
    </submittedName>
</protein>
<feature type="region of interest" description="Disordered" evidence="2">
    <location>
        <begin position="81"/>
        <end position="119"/>
    </location>
</feature>
<gene>
    <name evidence="3" type="ORF">B1B_07539</name>
</gene>
<proteinExistence type="predicted"/>
<evidence type="ECO:0000256" key="1">
    <source>
        <dbReference type="SAM" id="Coils"/>
    </source>
</evidence>
<dbReference type="EMBL" id="AUZY01004795">
    <property type="protein sequence ID" value="EQD61754.1"/>
    <property type="molecule type" value="Genomic_DNA"/>
</dbReference>
<feature type="coiled-coil region" evidence="1">
    <location>
        <begin position="11"/>
        <end position="62"/>
    </location>
</feature>
<evidence type="ECO:0000256" key="2">
    <source>
        <dbReference type="SAM" id="MobiDB-lite"/>
    </source>
</evidence>
<sequence length="208" mass="24046">MFVLPEEDEGLALSREEVRELRKKLQRLEELEKEHAENEEQIRKLKEQLRQAREAYRNLRASFPFLAADARTAEAVGVPSSRTFWRRTHRDRTPRKRGGQPGHKPTARPKPTPNAPPITLSLERCTYCGERLGEPLDWRSRTLVDLPPPTPLIFDVRIPRYTCPGCHERVEPESPYPAYQRYGWGLLSAVVQLRLLGLSSGKIAEWMQ</sequence>
<name>T1C8M1_9ZZZZ</name>
<feature type="compositionally biased region" description="Basic residues" evidence="2">
    <location>
        <begin position="84"/>
        <end position="98"/>
    </location>
</feature>
<comment type="caution">
    <text evidence="3">The sequence shown here is derived from an EMBL/GenBank/DDBJ whole genome shotgun (WGS) entry which is preliminary data.</text>
</comment>
<evidence type="ECO:0000313" key="3">
    <source>
        <dbReference type="EMBL" id="EQD61754.1"/>
    </source>
</evidence>
<accession>T1C8M1</accession>
<reference evidence="3" key="2">
    <citation type="journal article" date="2014" name="ISME J.">
        <title>Microbial stratification in low pH oxic and suboxic macroscopic growths along an acid mine drainage.</title>
        <authorList>
            <person name="Mendez-Garcia C."/>
            <person name="Mesa V."/>
            <person name="Sprenger R.R."/>
            <person name="Richter M."/>
            <person name="Diez M.S."/>
            <person name="Solano J."/>
            <person name="Bargiela R."/>
            <person name="Golyshina O.V."/>
            <person name="Manteca A."/>
            <person name="Ramos J.L."/>
            <person name="Gallego J.R."/>
            <person name="Llorente I."/>
            <person name="Martins Dos Santos V.A."/>
            <person name="Jensen O.N."/>
            <person name="Pelaez A.I."/>
            <person name="Sanchez J."/>
            <person name="Ferrer M."/>
        </authorList>
    </citation>
    <scope>NUCLEOTIDE SEQUENCE</scope>
</reference>
<organism evidence="3">
    <name type="scientific">mine drainage metagenome</name>
    <dbReference type="NCBI Taxonomy" id="410659"/>
    <lineage>
        <taxon>unclassified sequences</taxon>
        <taxon>metagenomes</taxon>
        <taxon>ecological metagenomes</taxon>
    </lineage>
</organism>